<dbReference type="RefSeq" id="WP_085215560.1">
    <property type="nucleotide sequence ID" value="NZ_FXAM01000001.1"/>
</dbReference>
<organism evidence="2 3">
    <name type="scientific">Methylomagnum ishizawai</name>
    <dbReference type="NCBI Taxonomy" id="1760988"/>
    <lineage>
        <taxon>Bacteria</taxon>
        <taxon>Pseudomonadati</taxon>
        <taxon>Pseudomonadota</taxon>
        <taxon>Gammaproteobacteria</taxon>
        <taxon>Methylococcales</taxon>
        <taxon>Methylococcaceae</taxon>
        <taxon>Methylomagnum</taxon>
    </lineage>
</organism>
<dbReference type="STRING" id="1760988.SAMN02949497_4105"/>
<evidence type="ECO:0000259" key="1">
    <source>
        <dbReference type="Pfam" id="PF04366"/>
    </source>
</evidence>
<dbReference type="InterPro" id="IPR007461">
    <property type="entry name" value="Ysc84_actin-binding"/>
</dbReference>
<dbReference type="OrthoDB" id="198978at2"/>
<dbReference type="Proteomes" id="UP000192923">
    <property type="component" value="Unassembled WGS sequence"/>
</dbReference>
<evidence type="ECO:0000313" key="3">
    <source>
        <dbReference type="Proteomes" id="UP000192923"/>
    </source>
</evidence>
<dbReference type="AlphaFoldDB" id="A0A1Y6D197"/>
<name>A0A1Y6D197_9GAMM</name>
<reference evidence="2 3" key="1">
    <citation type="submission" date="2016-12" db="EMBL/GenBank/DDBJ databases">
        <authorList>
            <person name="Song W.-J."/>
            <person name="Kurnit D.M."/>
        </authorList>
    </citation>
    <scope>NUCLEOTIDE SEQUENCE [LARGE SCALE GENOMIC DNA]</scope>
    <source>
        <strain evidence="2 3">175</strain>
    </source>
</reference>
<evidence type="ECO:0000313" key="2">
    <source>
        <dbReference type="EMBL" id="SMF96699.1"/>
    </source>
</evidence>
<dbReference type="PROSITE" id="PS51257">
    <property type="entry name" value="PROKAR_LIPOPROTEIN"/>
    <property type="match status" value="1"/>
</dbReference>
<accession>A0A1Y6D197</accession>
<feature type="domain" description="Ysc84 actin-binding" evidence="1">
    <location>
        <begin position="98"/>
        <end position="180"/>
    </location>
</feature>
<keyword evidence="3" id="KW-1185">Reference proteome</keyword>
<sequence length="184" mass="19660">MKPIALWAGLLLALLFTLTGCQTGGGISRAAQLDRDADFALRKLYDSSPEARKLAARAKGILVFPDIVKGGFLFGAYYGDGVLRKHGRTVGYYNNSAFSYGLQAGVQSFGYALFFMSDGALGYLDQSNGWEIGVGPSIVIVDAGMAKSLTTTTLQHDIYGFVFDQKGLMAGLGLQGSKITRINP</sequence>
<gene>
    <name evidence="2" type="ORF">SAMN02949497_4105</name>
</gene>
<dbReference type="EMBL" id="FXAM01000001">
    <property type="protein sequence ID" value="SMF96699.1"/>
    <property type="molecule type" value="Genomic_DNA"/>
</dbReference>
<proteinExistence type="predicted"/>
<dbReference type="Pfam" id="PF04366">
    <property type="entry name" value="Ysc84"/>
    <property type="match status" value="1"/>
</dbReference>
<dbReference type="CDD" id="cd11524">
    <property type="entry name" value="SYLF"/>
    <property type="match status" value="1"/>
</dbReference>
<protein>
    <submittedName>
        <fullName evidence="2">Lipid-binding SYLF domain-containing protein</fullName>
    </submittedName>
</protein>